<organism evidence="1 2">
    <name type="scientific">Candidatus Burkholderia pumila</name>
    <dbReference type="NCBI Taxonomy" id="1090375"/>
    <lineage>
        <taxon>Bacteria</taxon>
        <taxon>Pseudomonadati</taxon>
        <taxon>Pseudomonadota</taxon>
        <taxon>Betaproteobacteria</taxon>
        <taxon>Burkholderiales</taxon>
        <taxon>Burkholderiaceae</taxon>
        <taxon>Burkholderia</taxon>
    </lineage>
</organism>
<dbReference type="EMBL" id="LELG01000430">
    <property type="protein sequence ID" value="KMQ73783.1"/>
    <property type="molecule type" value="Genomic_DNA"/>
</dbReference>
<reference evidence="1 2" key="1">
    <citation type="submission" date="2015-06" db="EMBL/GenBank/DDBJ databases">
        <title>Comparative genomics of Burkholderia leaf nodule symbionts.</title>
        <authorList>
            <person name="Carlier A."/>
            <person name="Eberl L."/>
            <person name="Pinto-Carbo M."/>
        </authorList>
    </citation>
    <scope>NUCLEOTIDE SEQUENCE [LARGE SCALE GENOMIC DNA]</scope>
    <source>
        <strain evidence="1 2">UZHbot3</strain>
    </source>
</reference>
<gene>
    <name evidence="1" type="ORF">BPMI_02172</name>
</gene>
<sequence>MTKRADKPDFVHAPTAKPVRVAIIPLGAPLLTRSSFLPADERGPRPASRRCLPIWNCSGWRLPCRCVLRRPRCALTAPFHPYLIYGLAPEAIGGLLSVALFRVSPRMAVSHHPALWSPDFPRPRAAFASEAAIAWPAFQLKILASHALYGATSFSSSAWREDARFATVAPSRASAHEQGGFNRSLQHL</sequence>
<keyword evidence="2" id="KW-1185">Reference proteome</keyword>
<dbReference type="Proteomes" id="UP000242951">
    <property type="component" value="Unassembled WGS sequence"/>
</dbReference>
<evidence type="ECO:0000313" key="2">
    <source>
        <dbReference type="Proteomes" id="UP000242951"/>
    </source>
</evidence>
<evidence type="ECO:0000313" key="1">
    <source>
        <dbReference type="EMBL" id="KMQ73783.1"/>
    </source>
</evidence>
<name>A0ABR5HKL6_9BURK</name>
<comment type="caution">
    <text evidence="1">The sequence shown here is derived from an EMBL/GenBank/DDBJ whole genome shotgun (WGS) entry which is preliminary data.</text>
</comment>
<protein>
    <submittedName>
        <fullName evidence="1">Uncharacterized protein</fullName>
    </submittedName>
</protein>
<accession>A0ABR5HKL6</accession>
<proteinExistence type="predicted"/>